<organism evidence="1 2">
    <name type="scientific">Peronospora matthiolae</name>
    <dbReference type="NCBI Taxonomy" id="2874970"/>
    <lineage>
        <taxon>Eukaryota</taxon>
        <taxon>Sar</taxon>
        <taxon>Stramenopiles</taxon>
        <taxon>Oomycota</taxon>
        <taxon>Peronosporomycetes</taxon>
        <taxon>Peronosporales</taxon>
        <taxon>Peronosporaceae</taxon>
        <taxon>Peronospora</taxon>
    </lineage>
</organism>
<protein>
    <submittedName>
        <fullName evidence="1">Uncharacterized protein</fullName>
    </submittedName>
</protein>
<sequence>MGYASLLRDGVGKTKKGKPASTVYFDIAKTSDSDLLAMNWLYDDGADRDIILRKRRALSSGVAHVFPHSVD</sequence>
<name>A0AAV1UKX3_9STRA</name>
<gene>
    <name evidence="1" type="ORF">PM001_LOCUS20311</name>
</gene>
<comment type="caution">
    <text evidence="1">The sequence shown here is derived from an EMBL/GenBank/DDBJ whole genome shotgun (WGS) entry which is preliminary data.</text>
</comment>
<reference evidence="1" key="1">
    <citation type="submission" date="2024-01" db="EMBL/GenBank/DDBJ databases">
        <authorList>
            <person name="Webb A."/>
        </authorList>
    </citation>
    <scope>NUCLEOTIDE SEQUENCE</scope>
    <source>
        <strain evidence="1">Pm1</strain>
    </source>
</reference>
<evidence type="ECO:0000313" key="2">
    <source>
        <dbReference type="Proteomes" id="UP001162060"/>
    </source>
</evidence>
<proteinExistence type="predicted"/>
<dbReference type="AlphaFoldDB" id="A0AAV1UKX3"/>
<dbReference type="EMBL" id="CAKLBY020000221">
    <property type="protein sequence ID" value="CAK7935161.1"/>
    <property type="molecule type" value="Genomic_DNA"/>
</dbReference>
<accession>A0AAV1UKX3</accession>
<evidence type="ECO:0000313" key="1">
    <source>
        <dbReference type="EMBL" id="CAK7935161.1"/>
    </source>
</evidence>
<dbReference type="Proteomes" id="UP001162060">
    <property type="component" value="Unassembled WGS sequence"/>
</dbReference>